<comment type="subcellular location">
    <subcellularLocation>
        <location evidence="1">Cell inner membrane</location>
    </subcellularLocation>
</comment>
<keyword evidence="5" id="KW-0472">Membrane</keyword>
<dbReference type="Proteomes" id="UP000320244">
    <property type="component" value="Unassembled WGS sequence"/>
</dbReference>
<dbReference type="AlphaFoldDB" id="A0A563E367"/>
<dbReference type="GO" id="GO:0016746">
    <property type="term" value="F:acyltransferase activity"/>
    <property type="evidence" value="ECO:0007669"/>
    <property type="project" value="UniProtKB-KW"/>
</dbReference>
<dbReference type="GO" id="GO:0005886">
    <property type="term" value="C:plasma membrane"/>
    <property type="evidence" value="ECO:0007669"/>
    <property type="project" value="UniProtKB-SubCell"/>
</dbReference>
<keyword evidence="2" id="KW-1003">Cell membrane</keyword>
<organism evidence="7 8">
    <name type="scientific">Leekyejoonella antrihumi</name>
    <dbReference type="NCBI Taxonomy" id="1660198"/>
    <lineage>
        <taxon>Bacteria</taxon>
        <taxon>Bacillati</taxon>
        <taxon>Actinomycetota</taxon>
        <taxon>Actinomycetes</taxon>
        <taxon>Micrococcales</taxon>
        <taxon>Dermacoccaceae</taxon>
        <taxon>Leekyejoonella</taxon>
    </lineage>
</organism>
<dbReference type="GO" id="GO:0009247">
    <property type="term" value="P:glycolipid biosynthetic process"/>
    <property type="evidence" value="ECO:0007669"/>
    <property type="project" value="UniProtKB-ARBA"/>
</dbReference>
<dbReference type="NCBIfam" id="NF005919">
    <property type="entry name" value="PRK07920.1"/>
    <property type="match status" value="1"/>
</dbReference>
<keyword evidence="6 7" id="KW-0012">Acyltransferase</keyword>
<evidence type="ECO:0000313" key="7">
    <source>
        <dbReference type="EMBL" id="TWP36652.1"/>
    </source>
</evidence>
<dbReference type="Pfam" id="PF03279">
    <property type="entry name" value="Lip_A_acyltrans"/>
    <property type="match status" value="1"/>
</dbReference>
<dbReference type="InterPro" id="IPR004960">
    <property type="entry name" value="LipA_acyltrans"/>
</dbReference>
<evidence type="ECO:0000313" key="8">
    <source>
        <dbReference type="Proteomes" id="UP000320244"/>
    </source>
</evidence>
<evidence type="ECO:0000256" key="6">
    <source>
        <dbReference type="ARBA" id="ARBA00023315"/>
    </source>
</evidence>
<dbReference type="EMBL" id="VCQV01000010">
    <property type="protein sequence ID" value="TWP36652.1"/>
    <property type="molecule type" value="Genomic_DNA"/>
</dbReference>
<evidence type="ECO:0000256" key="4">
    <source>
        <dbReference type="ARBA" id="ARBA00022679"/>
    </source>
</evidence>
<keyword evidence="3" id="KW-0997">Cell inner membrane</keyword>
<proteinExistence type="predicted"/>
<dbReference type="RefSeq" id="WP_146316493.1">
    <property type="nucleotide sequence ID" value="NZ_VCQV01000010.1"/>
</dbReference>
<keyword evidence="4 7" id="KW-0808">Transferase</keyword>
<evidence type="ECO:0000256" key="5">
    <source>
        <dbReference type="ARBA" id="ARBA00023136"/>
    </source>
</evidence>
<name>A0A563E367_9MICO</name>
<dbReference type="PANTHER" id="PTHR30606:SF10">
    <property type="entry name" value="PHOSPHATIDYLINOSITOL MANNOSIDE ACYLTRANSFERASE"/>
    <property type="match status" value="1"/>
</dbReference>
<sequence>MSVGDRLALVGYRAGWSMVRRIPERAAYAMFDRAADAMWRRDGTSVQRMRDNYALVRPELSTAQLEDLVRAGVRSYLRYFCDAFRLPVIPIDALPERIRLTGDKEPPEIVARGEPIVLFLGHMGNWDLCGAWSTAYFAKVTTVAERLKPEELFNEFVEFRESLGMRILPLTGRANPFPELRAAIEAGGFVPLLADRDLTRRGVSVTMCGHPARVAVGPARLALETGAALHTLAITYEPVPGKPWQRVVAHFGPRVQVPQEGSAAERTRVMTQQCVDYLGEIITAHTQDWHMMQKVFEPMTDTPRVDQ</sequence>
<dbReference type="CDD" id="cd07984">
    <property type="entry name" value="LPLAT_LABLAT-like"/>
    <property type="match status" value="1"/>
</dbReference>
<accession>A0A563E367</accession>
<protein>
    <submittedName>
        <fullName evidence="7">Phosphatidylinositol mannoside acyltransferase</fullName>
    </submittedName>
</protein>
<evidence type="ECO:0000256" key="2">
    <source>
        <dbReference type="ARBA" id="ARBA00022475"/>
    </source>
</evidence>
<comment type="caution">
    <text evidence="7">The sequence shown here is derived from an EMBL/GenBank/DDBJ whole genome shotgun (WGS) entry which is preliminary data.</text>
</comment>
<dbReference type="PANTHER" id="PTHR30606">
    <property type="entry name" value="LIPID A BIOSYNTHESIS LAUROYL ACYLTRANSFERASE"/>
    <property type="match status" value="1"/>
</dbReference>
<dbReference type="OrthoDB" id="9803456at2"/>
<evidence type="ECO:0000256" key="3">
    <source>
        <dbReference type="ARBA" id="ARBA00022519"/>
    </source>
</evidence>
<evidence type="ECO:0000256" key="1">
    <source>
        <dbReference type="ARBA" id="ARBA00004533"/>
    </source>
</evidence>
<reference evidence="7 8" key="1">
    <citation type="submission" date="2019-05" db="EMBL/GenBank/DDBJ databases">
        <authorList>
            <person name="Lee S.D."/>
        </authorList>
    </citation>
    <scope>NUCLEOTIDE SEQUENCE [LARGE SCALE GENOMIC DNA]</scope>
    <source>
        <strain evidence="7 8">C5-26</strain>
    </source>
</reference>
<reference evidence="7 8" key="2">
    <citation type="submission" date="2019-08" db="EMBL/GenBank/DDBJ databases">
        <title>Jejuicoccus antrihumi gen. nov., sp. nov., a new member of the family Dermacoccaceae isolated from a cave.</title>
        <authorList>
            <person name="Schumann P."/>
            <person name="Kim I.S."/>
        </authorList>
    </citation>
    <scope>NUCLEOTIDE SEQUENCE [LARGE SCALE GENOMIC DNA]</scope>
    <source>
        <strain evidence="7 8">C5-26</strain>
    </source>
</reference>
<gene>
    <name evidence="7" type="ORF">FGL98_09355</name>
</gene>
<keyword evidence="8" id="KW-1185">Reference proteome</keyword>